<dbReference type="Proteomes" id="UP001161247">
    <property type="component" value="Chromosome 1"/>
</dbReference>
<proteinExistence type="inferred from homology"/>
<evidence type="ECO:0000256" key="1">
    <source>
        <dbReference type="ARBA" id="ARBA00009995"/>
    </source>
</evidence>
<dbReference type="PROSITE" id="PS00375">
    <property type="entry name" value="UDPGT"/>
    <property type="match status" value="1"/>
</dbReference>
<comment type="similarity">
    <text evidence="1 5">Belongs to the UDP-glycosyltransferase family.</text>
</comment>
<dbReference type="InterPro" id="IPR035595">
    <property type="entry name" value="UDP_glycos_trans_CS"/>
</dbReference>
<evidence type="ECO:0000256" key="2">
    <source>
        <dbReference type="ARBA" id="ARBA00022676"/>
    </source>
</evidence>
<comment type="catalytic activity">
    <reaction evidence="4">
        <text>7-deoxyloganetate + UDP-alpha-D-glucose = 7-deoxyloganate + UDP + H(+)</text>
        <dbReference type="Rhea" id="RHEA:39895"/>
        <dbReference type="ChEBI" id="CHEBI:15378"/>
        <dbReference type="ChEBI" id="CHEBI:58223"/>
        <dbReference type="ChEBI" id="CHEBI:58885"/>
        <dbReference type="ChEBI" id="CHEBI:76844"/>
        <dbReference type="ChEBI" id="CHEBI:76846"/>
        <dbReference type="EC" id="2.4.1.323"/>
    </reaction>
</comment>
<gene>
    <name evidence="7" type="ORF">OLC1_LOCUS3497</name>
</gene>
<evidence type="ECO:0000256" key="4">
    <source>
        <dbReference type="ARBA" id="ARBA00051827"/>
    </source>
</evidence>
<keyword evidence="8" id="KW-1185">Reference proteome</keyword>
<dbReference type="GO" id="GO:1900994">
    <property type="term" value="P:(-)-secologanin biosynthetic process"/>
    <property type="evidence" value="ECO:0007669"/>
    <property type="project" value="UniProtKB-ARBA"/>
</dbReference>
<dbReference type="PANTHER" id="PTHR11926:SF1392">
    <property type="entry name" value="GLYCOSYLTRANSFERASE"/>
    <property type="match status" value="1"/>
</dbReference>
<dbReference type="InterPro" id="IPR002213">
    <property type="entry name" value="UDP_glucos_trans"/>
</dbReference>
<accession>A0AAV1C7N9</accession>
<evidence type="ECO:0000256" key="3">
    <source>
        <dbReference type="ARBA" id="ARBA00022679"/>
    </source>
</evidence>
<dbReference type="EC" id="2.4.1.-" evidence="6"/>
<dbReference type="PANTHER" id="PTHR11926">
    <property type="entry name" value="GLUCOSYL/GLUCURONOSYL TRANSFERASES"/>
    <property type="match status" value="1"/>
</dbReference>
<dbReference type="CDD" id="cd03784">
    <property type="entry name" value="GT1_Gtf-like"/>
    <property type="match status" value="1"/>
</dbReference>
<dbReference type="FunFam" id="3.40.50.2000:FF:000040">
    <property type="entry name" value="UDP-glycosyltransferase 76C1"/>
    <property type="match status" value="1"/>
</dbReference>
<keyword evidence="3 5" id="KW-0808">Transferase</keyword>
<dbReference type="GO" id="GO:0102970">
    <property type="term" value="F:7-deoxyloganetic acid glucosyltransferase activity"/>
    <property type="evidence" value="ECO:0007669"/>
    <property type="project" value="UniProtKB-EC"/>
</dbReference>
<organism evidence="7 8">
    <name type="scientific">Oldenlandia corymbosa var. corymbosa</name>
    <dbReference type="NCBI Taxonomy" id="529605"/>
    <lineage>
        <taxon>Eukaryota</taxon>
        <taxon>Viridiplantae</taxon>
        <taxon>Streptophyta</taxon>
        <taxon>Embryophyta</taxon>
        <taxon>Tracheophyta</taxon>
        <taxon>Spermatophyta</taxon>
        <taxon>Magnoliopsida</taxon>
        <taxon>eudicotyledons</taxon>
        <taxon>Gunneridae</taxon>
        <taxon>Pentapetalae</taxon>
        <taxon>asterids</taxon>
        <taxon>lamiids</taxon>
        <taxon>Gentianales</taxon>
        <taxon>Rubiaceae</taxon>
        <taxon>Rubioideae</taxon>
        <taxon>Spermacoceae</taxon>
        <taxon>Hedyotis-Oldenlandia complex</taxon>
        <taxon>Oldenlandia</taxon>
    </lineage>
</organism>
<evidence type="ECO:0000256" key="6">
    <source>
        <dbReference type="RuleBase" id="RU362057"/>
    </source>
</evidence>
<evidence type="ECO:0000256" key="5">
    <source>
        <dbReference type="RuleBase" id="RU003718"/>
    </source>
</evidence>
<dbReference type="GO" id="GO:0080044">
    <property type="term" value="F:quercetin 7-O-glucosyltransferase activity"/>
    <property type="evidence" value="ECO:0007669"/>
    <property type="project" value="TreeGrafter"/>
</dbReference>
<dbReference type="FunFam" id="3.40.50.2000:FF:000065">
    <property type="entry name" value="Glycosyltransferase"/>
    <property type="match status" value="1"/>
</dbReference>
<dbReference type="GO" id="GO:0080043">
    <property type="term" value="F:quercetin 3-O-glucosyltransferase activity"/>
    <property type="evidence" value="ECO:0007669"/>
    <property type="project" value="TreeGrafter"/>
</dbReference>
<name>A0AAV1C7N9_OLDCO</name>
<dbReference type="SUPFAM" id="SSF53756">
    <property type="entry name" value="UDP-Glycosyltransferase/glycogen phosphorylase"/>
    <property type="match status" value="1"/>
</dbReference>
<keyword evidence="2 5" id="KW-0328">Glycosyltransferase</keyword>
<dbReference type="Gene3D" id="3.40.50.2000">
    <property type="entry name" value="Glycogen Phosphorylase B"/>
    <property type="match status" value="2"/>
</dbReference>
<evidence type="ECO:0000313" key="8">
    <source>
        <dbReference type="Proteomes" id="UP001161247"/>
    </source>
</evidence>
<sequence length="484" mass="54665">MDSDGVNLAPHVLIFPVPIQGHVNTMLRLAELLCLSGLDVTFLISEFNHNRLLKHSTVASRFAKYPGFRFQTVSDGLPDDHPRAGEGFVDILPALLRVTAPLFKKMMTETNFFASASQRPVSCIIADGVMNFAIDFAIENGISILYFRTTSSASFWACFRMTELTEAGELPIKGEGMDLPVKSVPAMEDFLRRRDLPGYCRINDLNDITHQILKRETLQTTRAHGLILNTFEDLEGPVLSQIRKHCPRLYAIGPNHYHLQTRMEAKHTETTTSGASASFWEEDRKCLVWLDSQPEKSVIYVSFGSITVVTRDQLLELWYGLVNSGQRFLWVIRPDSIMGKDGKSEIPAELEAGTREKGYMVGWAPQQEVLNHPAVGGFLTHSGWNSTLESIVAGVPMLCWPYFADQFINSRFVSEVWKIGLDMKDTCDRLIVEKMVRDLMDVRREEFLPRIDRMRNLAKKAVSEGGSSYNDFEDLVDFIRSTAV</sequence>
<evidence type="ECO:0000313" key="7">
    <source>
        <dbReference type="EMBL" id="CAI9091609.1"/>
    </source>
</evidence>
<dbReference type="Pfam" id="PF00201">
    <property type="entry name" value="UDPGT"/>
    <property type="match status" value="1"/>
</dbReference>
<dbReference type="AlphaFoldDB" id="A0AAV1C7N9"/>
<dbReference type="EMBL" id="OX459118">
    <property type="protein sequence ID" value="CAI9091609.1"/>
    <property type="molecule type" value="Genomic_DNA"/>
</dbReference>
<reference evidence="7" key="1">
    <citation type="submission" date="2023-03" db="EMBL/GenBank/DDBJ databases">
        <authorList>
            <person name="Julca I."/>
        </authorList>
    </citation>
    <scope>NUCLEOTIDE SEQUENCE</scope>
</reference>
<protein>
    <recommendedName>
        <fullName evidence="6">Glycosyltransferase</fullName>
        <ecNumber evidence="6">2.4.1.-</ecNumber>
    </recommendedName>
</protein>